<feature type="compositionally biased region" description="Acidic residues" evidence="1">
    <location>
        <begin position="1"/>
        <end position="11"/>
    </location>
</feature>
<dbReference type="PANTHER" id="PTHR34144">
    <property type="entry name" value="CHROMOSOME 8, WHOLE GENOME SHOTGUN SEQUENCE"/>
    <property type="match status" value="1"/>
</dbReference>
<evidence type="ECO:0000313" key="3">
    <source>
        <dbReference type="EMBL" id="KAL1305643.1"/>
    </source>
</evidence>
<organism evidence="3 4">
    <name type="scientific">Neodothiora populina</name>
    <dbReference type="NCBI Taxonomy" id="2781224"/>
    <lineage>
        <taxon>Eukaryota</taxon>
        <taxon>Fungi</taxon>
        <taxon>Dikarya</taxon>
        <taxon>Ascomycota</taxon>
        <taxon>Pezizomycotina</taxon>
        <taxon>Dothideomycetes</taxon>
        <taxon>Dothideomycetidae</taxon>
        <taxon>Dothideales</taxon>
        <taxon>Dothioraceae</taxon>
        <taxon>Neodothiora</taxon>
    </lineage>
</organism>
<evidence type="ECO:0008006" key="5">
    <source>
        <dbReference type="Google" id="ProtNLM"/>
    </source>
</evidence>
<accession>A0ABR3PHL7</accession>
<sequence length="610" mass="68635">MPLSQDPEEYELLTSGGDGHRTSNDDQEHLFSSTQGPIPKALGQWIRSLIPTRSARYSALGNATIDTPKPHHRHCRWTRNRIGIWTFIAMVPILAIFIISIIAIFFPSYTHPPAHYTTLRERVLAASQAGQANLDNEKIYIAAAVPFPQAELPNGPWGTQLLDLVRILGPDNVFLSVYINEPGHYSDKNLIDFAKSVNCSSSVVTEHVDTSTIAHVTTSSGKQRLKRAAYMSEIRNRALRPLEDAQSIAHRTRFDKFLFIDDIAFDPIDAANLIFSTNINSKTGKATYHATCAMEFVNSFEFSNAFATRDIEGYPIGLPAFPWFSYTGEASSRADIVAQRDAVRVRSCWGGLVAFEGRWFQHNGVDESMPPPDSANDHNGTVMSPSTLASNTPTTITGVKSTSSSVVDYHPDVDMNLNWHLDTDTSTQKLHRHIPAVPSRPTSPVRFRVSTDTYWEASECCLALADLAFRVGDENNKKEAGEAEDSGIYMNPYIRVAPDRQTLEHLRFARRFERVSIPFHRIHDWLAGNPQHNPRRLQEVGEEVTDRLWTFKDDDWMHTGNLRGRFESVKRTAQPGGFCGERRLMALDERAVDQSVDRWWDEEVPPDNGQ</sequence>
<comment type="caution">
    <text evidence="3">The sequence shown here is derived from an EMBL/GenBank/DDBJ whole genome shotgun (WGS) entry which is preliminary data.</text>
</comment>
<dbReference type="EMBL" id="JBFMKM010000006">
    <property type="protein sequence ID" value="KAL1305643.1"/>
    <property type="molecule type" value="Genomic_DNA"/>
</dbReference>
<dbReference type="Proteomes" id="UP001562354">
    <property type="component" value="Unassembled WGS sequence"/>
</dbReference>
<protein>
    <recommendedName>
        <fullName evidence="5">Glycosyltransferase family 69 protein</fullName>
    </recommendedName>
</protein>
<dbReference type="Pfam" id="PF11735">
    <property type="entry name" value="CAP59_mtransfer"/>
    <property type="match status" value="1"/>
</dbReference>
<proteinExistence type="predicted"/>
<keyword evidence="2" id="KW-1133">Transmembrane helix</keyword>
<dbReference type="PANTHER" id="PTHR34144:SF8">
    <property type="entry name" value="GLYCOSYLTRANSFERASE FAMILY 69 PROTEIN"/>
    <property type="match status" value="1"/>
</dbReference>
<feature type="compositionally biased region" description="Basic and acidic residues" evidence="1">
    <location>
        <begin position="18"/>
        <end position="29"/>
    </location>
</feature>
<dbReference type="GeneID" id="95980937"/>
<feature type="transmembrane region" description="Helical" evidence="2">
    <location>
        <begin position="82"/>
        <end position="106"/>
    </location>
</feature>
<keyword evidence="2" id="KW-0812">Transmembrane</keyword>
<reference evidence="3 4" key="1">
    <citation type="submission" date="2024-07" db="EMBL/GenBank/DDBJ databases">
        <title>Draft sequence of the Neodothiora populina.</title>
        <authorList>
            <person name="Drown D.D."/>
            <person name="Schuette U.S."/>
            <person name="Buechlein A.B."/>
            <person name="Rusch D.R."/>
            <person name="Winton L.W."/>
            <person name="Adams G.A."/>
        </authorList>
    </citation>
    <scope>NUCLEOTIDE SEQUENCE [LARGE SCALE GENOMIC DNA]</scope>
    <source>
        <strain evidence="3 4">CPC 39397</strain>
    </source>
</reference>
<evidence type="ECO:0000256" key="2">
    <source>
        <dbReference type="SAM" id="Phobius"/>
    </source>
</evidence>
<keyword evidence="2" id="KW-0472">Membrane</keyword>
<feature type="region of interest" description="Disordered" evidence="1">
    <location>
        <begin position="1"/>
        <end position="29"/>
    </location>
</feature>
<keyword evidence="4" id="KW-1185">Reference proteome</keyword>
<dbReference type="InterPro" id="IPR021047">
    <property type="entry name" value="Mannosyltransferase_CMT1"/>
</dbReference>
<gene>
    <name evidence="3" type="ORF">AAFC00_007238</name>
</gene>
<evidence type="ECO:0000313" key="4">
    <source>
        <dbReference type="Proteomes" id="UP001562354"/>
    </source>
</evidence>
<dbReference type="RefSeq" id="XP_069201916.1">
    <property type="nucleotide sequence ID" value="XM_069347309.1"/>
</dbReference>
<evidence type="ECO:0000256" key="1">
    <source>
        <dbReference type="SAM" id="MobiDB-lite"/>
    </source>
</evidence>
<name>A0ABR3PHL7_9PEZI</name>